<dbReference type="Pfam" id="PF07811">
    <property type="entry name" value="TadE"/>
    <property type="match status" value="1"/>
</dbReference>
<comment type="caution">
    <text evidence="3">The sequence shown here is derived from an EMBL/GenBank/DDBJ whole genome shotgun (WGS) entry which is preliminary data.</text>
</comment>
<feature type="transmembrane region" description="Helical" evidence="1">
    <location>
        <begin position="21"/>
        <end position="42"/>
    </location>
</feature>
<evidence type="ECO:0000256" key="1">
    <source>
        <dbReference type="SAM" id="Phobius"/>
    </source>
</evidence>
<dbReference type="AlphaFoldDB" id="A0A2P7QHG4"/>
<evidence type="ECO:0000313" key="4">
    <source>
        <dbReference type="Proteomes" id="UP000241167"/>
    </source>
</evidence>
<feature type="domain" description="TadE-like" evidence="2">
    <location>
        <begin position="21"/>
        <end position="63"/>
    </location>
</feature>
<reference evidence="3 4" key="1">
    <citation type="submission" date="2018-03" db="EMBL/GenBank/DDBJ databases">
        <title>The draft genome of Sphingosinicella sp. GL-C-18.</title>
        <authorList>
            <person name="Liu L."/>
            <person name="Li L."/>
            <person name="Liang L."/>
            <person name="Zhang X."/>
            <person name="Wang T."/>
        </authorList>
    </citation>
    <scope>NUCLEOTIDE SEQUENCE [LARGE SCALE GENOMIC DNA]</scope>
    <source>
        <strain evidence="3 4">GL-C-18</strain>
    </source>
</reference>
<keyword evidence="1" id="KW-0472">Membrane</keyword>
<keyword evidence="4" id="KW-1185">Reference proteome</keyword>
<sequence length="208" mass="22676">MISGRPIKSAAKPRLAADARGAAMSEFGLLLLPMCLFLVGSLDMGMEIYYKSVLQGAVNDIARSAIVESPNFTGDASMQLEDKIKAAIKERVGTLVPNPTWDIKLTSYYDFTGAKKPERYVDTNKNGKYDKGECFTDSKVNNVYDTDTSSATRGGADDVVFYEVNMKTARVLPVAKLFGASGNYDLTVQTAVRNQPYSDRAAPKQVCT</sequence>
<organism evidence="3 4">
    <name type="scientific">Allosphingosinicella deserti</name>
    <dbReference type="NCBI Taxonomy" id="2116704"/>
    <lineage>
        <taxon>Bacteria</taxon>
        <taxon>Pseudomonadati</taxon>
        <taxon>Pseudomonadota</taxon>
        <taxon>Alphaproteobacteria</taxon>
        <taxon>Sphingomonadales</taxon>
        <taxon>Sphingomonadaceae</taxon>
        <taxon>Allosphingosinicella</taxon>
    </lineage>
</organism>
<dbReference type="EMBL" id="PXYI01000009">
    <property type="protein sequence ID" value="PSJ37417.1"/>
    <property type="molecule type" value="Genomic_DNA"/>
</dbReference>
<evidence type="ECO:0000313" key="3">
    <source>
        <dbReference type="EMBL" id="PSJ37417.1"/>
    </source>
</evidence>
<keyword evidence="1" id="KW-0812">Transmembrane</keyword>
<gene>
    <name evidence="3" type="ORF">C7I55_23190</name>
</gene>
<accession>A0A2P7QHG4</accession>
<proteinExistence type="predicted"/>
<name>A0A2P7QHG4_9SPHN</name>
<dbReference type="Proteomes" id="UP000241167">
    <property type="component" value="Unassembled WGS sequence"/>
</dbReference>
<keyword evidence="1" id="KW-1133">Transmembrane helix</keyword>
<protein>
    <recommendedName>
        <fullName evidence="2">TadE-like domain-containing protein</fullName>
    </recommendedName>
</protein>
<dbReference type="InterPro" id="IPR012495">
    <property type="entry name" value="TadE-like_dom"/>
</dbReference>
<evidence type="ECO:0000259" key="2">
    <source>
        <dbReference type="Pfam" id="PF07811"/>
    </source>
</evidence>